<evidence type="ECO:0000256" key="3">
    <source>
        <dbReference type="ARBA" id="ARBA00012737"/>
    </source>
</evidence>
<comment type="catalytic activity">
    <reaction evidence="8">
        <text>L-aspartate + L-glutamine + ATP + H2O = L-asparagine + L-glutamate + AMP + diphosphate + H(+)</text>
        <dbReference type="Rhea" id="RHEA:12228"/>
        <dbReference type="ChEBI" id="CHEBI:15377"/>
        <dbReference type="ChEBI" id="CHEBI:15378"/>
        <dbReference type="ChEBI" id="CHEBI:29985"/>
        <dbReference type="ChEBI" id="CHEBI:29991"/>
        <dbReference type="ChEBI" id="CHEBI:30616"/>
        <dbReference type="ChEBI" id="CHEBI:33019"/>
        <dbReference type="ChEBI" id="CHEBI:58048"/>
        <dbReference type="ChEBI" id="CHEBI:58359"/>
        <dbReference type="ChEBI" id="CHEBI:456215"/>
        <dbReference type="EC" id="6.3.5.4"/>
    </reaction>
</comment>
<proteinExistence type="inferred from homology"/>
<dbReference type="SUPFAM" id="SSF52402">
    <property type="entry name" value="Adenine nucleotide alpha hydrolases-like"/>
    <property type="match status" value="1"/>
</dbReference>
<dbReference type="EC" id="6.3.5.4" evidence="3"/>
<evidence type="ECO:0000256" key="2">
    <source>
        <dbReference type="ARBA" id="ARBA00005752"/>
    </source>
</evidence>
<dbReference type="GO" id="GO:0004066">
    <property type="term" value="F:asparagine synthase (glutamine-hydrolyzing) activity"/>
    <property type="evidence" value="ECO:0007669"/>
    <property type="project" value="UniProtKB-EC"/>
</dbReference>
<name>A0A7M2SJQ7_9ACTN</name>
<protein>
    <recommendedName>
        <fullName evidence="3">asparagine synthase (glutamine-hydrolyzing)</fullName>
        <ecNumber evidence="3">6.3.5.4</ecNumber>
    </recommendedName>
</protein>
<accession>A0A7M2SJQ7</accession>
<evidence type="ECO:0000256" key="4">
    <source>
        <dbReference type="ARBA" id="ARBA00022741"/>
    </source>
</evidence>
<dbReference type="InterPro" id="IPR029055">
    <property type="entry name" value="Ntn_hydrolases_N"/>
</dbReference>
<keyword evidence="6" id="KW-0061">Asparagine biosynthesis</keyword>
<dbReference type="Proteomes" id="UP000594205">
    <property type="component" value="Chromosome"/>
</dbReference>
<keyword evidence="6" id="KW-0028">Amino-acid biosynthesis</keyword>
<feature type="domain" description="Glutamine amidotransferase type-2" evidence="9">
    <location>
        <begin position="2"/>
        <end position="219"/>
    </location>
</feature>
<comment type="pathway">
    <text evidence="1">Amino-acid biosynthesis; L-asparagine biosynthesis; L-asparagine from L-aspartate (L-Gln route): step 1/1.</text>
</comment>
<dbReference type="AlphaFoldDB" id="A0A7M2SJQ7"/>
<dbReference type="Pfam" id="PF00733">
    <property type="entry name" value="Asn_synthase"/>
    <property type="match status" value="1"/>
</dbReference>
<dbReference type="InterPro" id="IPR014729">
    <property type="entry name" value="Rossmann-like_a/b/a_fold"/>
</dbReference>
<gene>
    <name evidence="10" type="primary">asnB</name>
    <name evidence="10" type="ORF">IM697_42550</name>
</gene>
<dbReference type="Gene3D" id="3.60.20.10">
    <property type="entry name" value="Glutamine Phosphoribosylpyrophosphate, subunit 1, domain 1"/>
    <property type="match status" value="1"/>
</dbReference>
<evidence type="ECO:0000256" key="5">
    <source>
        <dbReference type="ARBA" id="ARBA00022840"/>
    </source>
</evidence>
<evidence type="ECO:0000256" key="6">
    <source>
        <dbReference type="ARBA" id="ARBA00022888"/>
    </source>
</evidence>
<dbReference type="CDD" id="cd00712">
    <property type="entry name" value="AsnB"/>
    <property type="match status" value="1"/>
</dbReference>
<dbReference type="GO" id="GO:0006529">
    <property type="term" value="P:asparagine biosynthetic process"/>
    <property type="evidence" value="ECO:0007669"/>
    <property type="project" value="UniProtKB-KW"/>
</dbReference>
<dbReference type="Gene3D" id="3.40.50.620">
    <property type="entry name" value="HUPs"/>
    <property type="match status" value="1"/>
</dbReference>
<comment type="similarity">
    <text evidence="2">Belongs to the asparagine synthetase family.</text>
</comment>
<dbReference type="InterPro" id="IPR017932">
    <property type="entry name" value="GATase_2_dom"/>
</dbReference>
<dbReference type="PANTHER" id="PTHR43284:SF1">
    <property type="entry name" value="ASPARAGINE SYNTHETASE"/>
    <property type="match status" value="1"/>
</dbReference>
<evidence type="ECO:0000313" key="10">
    <source>
        <dbReference type="EMBL" id="QOV36587.1"/>
    </source>
</evidence>
<dbReference type="GO" id="GO:0005829">
    <property type="term" value="C:cytosol"/>
    <property type="evidence" value="ECO:0007669"/>
    <property type="project" value="TreeGrafter"/>
</dbReference>
<dbReference type="Pfam" id="PF13537">
    <property type="entry name" value="GATase_7"/>
    <property type="match status" value="1"/>
</dbReference>
<dbReference type="PROSITE" id="PS51278">
    <property type="entry name" value="GATASE_TYPE_2"/>
    <property type="match status" value="1"/>
</dbReference>
<evidence type="ECO:0000256" key="7">
    <source>
        <dbReference type="ARBA" id="ARBA00022962"/>
    </source>
</evidence>
<dbReference type="KEGG" id="sfeu:IM697_42550"/>
<dbReference type="NCBIfam" id="TIGR01536">
    <property type="entry name" value="asn_synth_AEB"/>
    <property type="match status" value="1"/>
</dbReference>
<evidence type="ECO:0000259" key="9">
    <source>
        <dbReference type="PROSITE" id="PS51278"/>
    </source>
</evidence>
<keyword evidence="7" id="KW-0315">Glutamine amidotransferase</keyword>
<evidence type="ECO:0000256" key="1">
    <source>
        <dbReference type="ARBA" id="ARBA00005187"/>
    </source>
</evidence>
<dbReference type="RefSeq" id="WP_194042699.1">
    <property type="nucleotide sequence ID" value="NZ_CP063373.1"/>
</dbReference>
<dbReference type="CDD" id="cd01991">
    <property type="entry name" value="Asn_synthase_B_C"/>
    <property type="match status" value="1"/>
</dbReference>
<evidence type="ECO:0000313" key="11">
    <source>
        <dbReference type="Proteomes" id="UP000594205"/>
    </source>
</evidence>
<keyword evidence="5" id="KW-0067">ATP-binding</keyword>
<dbReference type="GO" id="GO:0005524">
    <property type="term" value="F:ATP binding"/>
    <property type="evidence" value="ECO:0007669"/>
    <property type="project" value="UniProtKB-KW"/>
</dbReference>
<evidence type="ECO:0000256" key="8">
    <source>
        <dbReference type="ARBA" id="ARBA00048741"/>
    </source>
</evidence>
<dbReference type="InterPro" id="IPR033738">
    <property type="entry name" value="AsnB_N"/>
</dbReference>
<dbReference type="EMBL" id="CP063373">
    <property type="protein sequence ID" value="QOV36587.1"/>
    <property type="molecule type" value="Genomic_DNA"/>
</dbReference>
<sequence>MCGLAGLARTDGQVLSPDTDGLLRRMARAVAHRGPDDQELLRSGPVGLAFLRLSLVDPATGGQPIHSPDGDVVLIANGEVYNHRELAATLPSGVRLRTGSDCEVLVHLYQQKGLRFLDDVRGMFAFVLWDRKKNRLLFARDRFGIKPLFYHRNSERVVFGSEIKTLFEDPACPRDLDWDSALSDQALTGAPDFVEGAPNTWFRGIELVPAATIVAIDLRDGSTENHRYWSFPRTADLRDELSPAEFTERYARLLADSVRECETSDTELGLFLSGGVDSASIAALSSIRPRTFTALNGSTLANQDSEYGHRVARHYGLDNHQVLFDVSQVPAAQEWKNLLWLLESPQCGPEVFYKRELYRFVKASFPEIKGMLLGGGSDEFNGGYTASFGDDWAEFASGVDGMALRDDHHRHRGLAAWWEQSPRPLVRAEVLRRGTPAEDPYERYLRWKYRDVQQYNCWHEDRTAAGSGIEARVPFLDHRLVELSACVPPSLRSRLTWDKRLLRDGLDGVLPPEFAERTKVGFFYGDGIRHTYRTFAGMLAADGDALLEEALSSPRAKEYLDADNARATLRALLQDPSSGHVEFLLRVVNLGLLEVMLQQPPTPPVEATPAPVPVELIIGDWESERVGIEARVLRRPDLHDALVPSLDDSVLLLTDQKDPLLRYLVTDGEIRFVVDGEEMPQWQRLLDGIDGQRTLGDLLAAAECELSDVEELLFQSAEFGLLTLSKPATGE</sequence>
<reference evidence="10 11" key="1">
    <citation type="submission" date="2020-10" db="EMBL/GenBank/DDBJ databases">
        <title>Streptomyces ferrugineus complate genome analysis.</title>
        <authorList>
            <person name="Anwar N."/>
        </authorList>
    </citation>
    <scope>NUCLEOTIDE SEQUENCE [LARGE SCALE GENOMIC DNA]</scope>
    <source>
        <strain evidence="10 11">CCTCC AA2014009</strain>
    </source>
</reference>
<organism evidence="10 11">
    <name type="scientific">Streptomyces ferrugineus</name>
    <dbReference type="NCBI Taxonomy" id="1413221"/>
    <lineage>
        <taxon>Bacteria</taxon>
        <taxon>Bacillati</taxon>
        <taxon>Actinomycetota</taxon>
        <taxon>Actinomycetes</taxon>
        <taxon>Kitasatosporales</taxon>
        <taxon>Streptomycetaceae</taxon>
        <taxon>Streptomyces</taxon>
    </lineage>
</organism>
<keyword evidence="10" id="KW-0436">Ligase</keyword>
<keyword evidence="11" id="KW-1185">Reference proteome</keyword>
<keyword evidence="4" id="KW-0547">Nucleotide-binding</keyword>
<dbReference type="SUPFAM" id="SSF56235">
    <property type="entry name" value="N-terminal nucleophile aminohydrolases (Ntn hydrolases)"/>
    <property type="match status" value="1"/>
</dbReference>
<dbReference type="InterPro" id="IPR006426">
    <property type="entry name" value="Asn_synth_AEB"/>
</dbReference>
<dbReference type="InterPro" id="IPR001962">
    <property type="entry name" value="Asn_synthase"/>
</dbReference>
<dbReference type="PANTHER" id="PTHR43284">
    <property type="entry name" value="ASPARAGINE SYNTHETASE (GLUTAMINE-HYDROLYZING)"/>
    <property type="match status" value="1"/>
</dbReference>
<dbReference type="InterPro" id="IPR051786">
    <property type="entry name" value="ASN_synthetase/amidase"/>
</dbReference>